<sequence length="506" mass="57446">MLRLAVSTIRAVLPMIFDSCRISPLLSLRKQLLTSCLLVLFSCIHISAYANPNLPDLGGSGFSTLTPEKEKILGDVLMRQARGSLPMAYDPLLDEYINALGNRLVANANDVRFPFRFYWIDDRNINAFATLGGHIASHTGTLAISESESEFASVIAHEIAHVTQRHIARFVEAQSQRAPLTLAGLLGAIVLATVNPEAGMAAMMATQGAQAQAAINFTRSNEQEADRIGMQILSDAGFDPHAVPDFFRRLSERSRFMNQQLAFLQTHPLSQARVTDTRLRAERFPKRYVPDSQDYTLAKARILARFQHKNEDVVTIFKQRLQQPGGNTRANQYGLAIAYLDAKRYAEAEKLILELLEKDEYNLYYLDVYTDVLLGLNRANDALEMLEHHYRIRPNNQVVTLNYANAAIKAGGNRLAIHLLKNMLHYKEDNILAYDLIAKAYQNLEDYARFYEARSDFFYQLANYPRAIDDLQEALNHLSSSDKLESRRLEAKRRQMQAEFDRLRRM</sequence>
<comment type="function">
    <text evidence="8">Functions as both a chaperone and a metalloprotease. Maintains the integrity of the outer membrane by promoting either the assembly or the elimination of outer membrane proteins, depending on their folding state.</text>
</comment>
<dbReference type="Pfam" id="PF01435">
    <property type="entry name" value="Peptidase_M48"/>
    <property type="match status" value="1"/>
</dbReference>
<name>A0A1H3ZQK4_ALKAM</name>
<comment type="similarity">
    <text evidence="8">Belongs to the peptidase M48 family. BepA subfamily.</text>
</comment>
<dbReference type="InterPro" id="IPR001915">
    <property type="entry name" value="Peptidase_M48"/>
</dbReference>
<keyword evidence="6 8" id="KW-0862">Zinc</keyword>
<keyword evidence="5 8" id="KW-0378">Hydrolase</keyword>
<organism evidence="10 11">
    <name type="scientific">Alkalimonas amylolytica</name>
    <dbReference type="NCBI Taxonomy" id="152573"/>
    <lineage>
        <taxon>Bacteria</taxon>
        <taxon>Pseudomonadati</taxon>
        <taxon>Pseudomonadota</taxon>
        <taxon>Gammaproteobacteria</taxon>
        <taxon>Alkalimonas</taxon>
    </lineage>
</organism>
<evidence type="ECO:0000259" key="9">
    <source>
        <dbReference type="Pfam" id="PF01435"/>
    </source>
</evidence>
<gene>
    <name evidence="10" type="ORF">SAMN04488051_102312</name>
</gene>
<dbReference type="EC" id="3.4.-.-" evidence="8"/>
<dbReference type="GO" id="GO:0004222">
    <property type="term" value="F:metalloendopeptidase activity"/>
    <property type="evidence" value="ECO:0007669"/>
    <property type="project" value="InterPro"/>
</dbReference>
<feature type="binding site" evidence="8">
    <location>
        <position position="157"/>
    </location>
    <ligand>
        <name>Zn(2+)</name>
        <dbReference type="ChEBI" id="CHEBI:29105"/>
        <note>catalytic</note>
    </ligand>
</feature>
<dbReference type="SUPFAM" id="SSF48452">
    <property type="entry name" value="TPR-like"/>
    <property type="match status" value="1"/>
</dbReference>
<dbReference type="GO" id="GO:0016020">
    <property type="term" value="C:membrane"/>
    <property type="evidence" value="ECO:0007669"/>
    <property type="project" value="InterPro"/>
</dbReference>
<keyword evidence="2 8" id="KW-0479">Metal-binding</keyword>
<protein>
    <recommendedName>
        <fullName evidence="8">Putative beta-barrel assembly-enhancing protease</fullName>
        <ecNumber evidence="8">3.4.-.-</ecNumber>
    </recommendedName>
</protein>
<evidence type="ECO:0000313" key="10">
    <source>
        <dbReference type="EMBL" id="SEA26063.1"/>
    </source>
</evidence>
<feature type="binding site" evidence="8">
    <location>
        <position position="161"/>
    </location>
    <ligand>
        <name>Zn(2+)</name>
        <dbReference type="ChEBI" id="CHEBI:29105"/>
        <note>catalytic</note>
    </ligand>
</feature>
<dbReference type="GO" id="GO:0008270">
    <property type="term" value="F:zinc ion binding"/>
    <property type="evidence" value="ECO:0007669"/>
    <property type="project" value="UniProtKB-UniRule"/>
</dbReference>
<evidence type="ECO:0000256" key="1">
    <source>
        <dbReference type="ARBA" id="ARBA00022670"/>
    </source>
</evidence>
<keyword evidence="11" id="KW-1185">Reference proteome</keyword>
<feature type="binding site" evidence="8">
    <location>
        <position position="222"/>
    </location>
    <ligand>
        <name>Zn(2+)</name>
        <dbReference type="ChEBI" id="CHEBI:29105"/>
        <note>catalytic</note>
    </ligand>
</feature>
<evidence type="ECO:0000256" key="2">
    <source>
        <dbReference type="ARBA" id="ARBA00022723"/>
    </source>
</evidence>
<dbReference type="PANTHER" id="PTHR22726">
    <property type="entry name" value="METALLOENDOPEPTIDASE OMA1"/>
    <property type="match status" value="1"/>
</dbReference>
<dbReference type="Gene3D" id="3.30.2010.10">
    <property type="entry name" value="Metalloproteases ('zincins'), catalytic domain"/>
    <property type="match status" value="1"/>
</dbReference>
<evidence type="ECO:0000256" key="8">
    <source>
        <dbReference type="HAMAP-Rule" id="MF_00997"/>
    </source>
</evidence>
<dbReference type="InterPro" id="IPR011990">
    <property type="entry name" value="TPR-like_helical_dom_sf"/>
</dbReference>
<keyword evidence="1 8" id="KW-0645">Protease</keyword>
<feature type="domain" description="Peptidase M48" evidence="9">
    <location>
        <begin position="92"/>
        <end position="276"/>
    </location>
</feature>
<dbReference type="AlphaFoldDB" id="A0A1H3ZQK4"/>
<dbReference type="STRING" id="152573.SAMN04488051_102312"/>
<feature type="active site" description="Proton donor" evidence="8">
    <location>
        <position position="226"/>
    </location>
</feature>
<accession>A0A1H3ZQK4</accession>
<reference evidence="10 11" key="1">
    <citation type="submission" date="2016-10" db="EMBL/GenBank/DDBJ databases">
        <authorList>
            <person name="de Groot N.N."/>
        </authorList>
    </citation>
    <scope>NUCLEOTIDE SEQUENCE [LARGE SCALE GENOMIC DNA]</scope>
    <source>
        <strain evidence="10 11">CGMCC 1.3430</strain>
    </source>
</reference>
<dbReference type="EMBL" id="FNRM01000002">
    <property type="protein sequence ID" value="SEA26063.1"/>
    <property type="molecule type" value="Genomic_DNA"/>
</dbReference>
<dbReference type="PANTHER" id="PTHR22726:SF1">
    <property type="entry name" value="METALLOENDOPEPTIDASE OMA1, MITOCHONDRIAL"/>
    <property type="match status" value="1"/>
</dbReference>
<keyword evidence="4 8" id="KW-0574">Periplasm</keyword>
<dbReference type="GO" id="GO:0042597">
    <property type="term" value="C:periplasmic space"/>
    <property type="evidence" value="ECO:0007669"/>
    <property type="project" value="UniProtKB-SubCell"/>
</dbReference>
<keyword evidence="7 8" id="KW-0482">Metalloprotease</keyword>
<proteinExistence type="inferred from homology"/>
<comment type="subcellular location">
    <subcellularLocation>
        <location evidence="8">Periplasm</location>
    </subcellularLocation>
</comment>
<evidence type="ECO:0000313" key="11">
    <source>
        <dbReference type="Proteomes" id="UP000198773"/>
    </source>
</evidence>
<evidence type="ECO:0000256" key="7">
    <source>
        <dbReference type="ARBA" id="ARBA00023049"/>
    </source>
</evidence>
<comment type="cofactor">
    <cofactor evidence="8">
        <name>Zn(2+)</name>
        <dbReference type="ChEBI" id="CHEBI:29105"/>
    </cofactor>
    <text evidence="8">Binds 1 zinc ion per subunit.</text>
</comment>
<evidence type="ECO:0000256" key="4">
    <source>
        <dbReference type="ARBA" id="ARBA00022764"/>
    </source>
</evidence>
<dbReference type="Gene3D" id="1.25.40.10">
    <property type="entry name" value="Tetratricopeptide repeat domain"/>
    <property type="match status" value="1"/>
</dbReference>
<dbReference type="InterPro" id="IPR030873">
    <property type="entry name" value="Protease_BepA"/>
</dbReference>
<keyword evidence="3 8" id="KW-0732">Signal</keyword>
<evidence type="ECO:0000256" key="3">
    <source>
        <dbReference type="ARBA" id="ARBA00022729"/>
    </source>
</evidence>
<feature type="active site" evidence="8">
    <location>
        <position position="158"/>
    </location>
</feature>
<evidence type="ECO:0000256" key="6">
    <source>
        <dbReference type="ARBA" id="ARBA00022833"/>
    </source>
</evidence>
<dbReference type="Proteomes" id="UP000198773">
    <property type="component" value="Unassembled WGS sequence"/>
</dbReference>
<evidence type="ECO:0000256" key="5">
    <source>
        <dbReference type="ARBA" id="ARBA00022801"/>
    </source>
</evidence>
<dbReference type="InterPro" id="IPR051156">
    <property type="entry name" value="Mito/Outer_Membr_Metalloprot"/>
</dbReference>
<dbReference type="HAMAP" id="MF_00997">
    <property type="entry name" value="Protease_BepA"/>
    <property type="match status" value="1"/>
</dbReference>
<dbReference type="GO" id="GO:0051603">
    <property type="term" value="P:proteolysis involved in protein catabolic process"/>
    <property type="evidence" value="ECO:0007669"/>
    <property type="project" value="TreeGrafter"/>
</dbReference>